<evidence type="ECO:0000313" key="1">
    <source>
        <dbReference type="EMBL" id="ODS30717.1"/>
    </source>
</evidence>
<protein>
    <submittedName>
        <fullName evidence="1">Uncharacterized protein</fullName>
    </submittedName>
</protein>
<dbReference type="EMBL" id="MAYW01000184">
    <property type="protein sequence ID" value="ODS30717.1"/>
    <property type="molecule type" value="Genomic_DNA"/>
</dbReference>
<sequence length="37" mass="4368">TISGQKSKEIVDLETKKWGLHQIWTIFILVKQERGKE</sequence>
<reference evidence="1 2" key="1">
    <citation type="submission" date="2016-07" db="EMBL/GenBank/DDBJ databases">
        <title>Draft genome of Scalindua rubra, obtained from a brine-seawater interface in the Red Sea, sheds light on salt adaptation in anammox bacteria.</title>
        <authorList>
            <person name="Speth D.R."/>
            <person name="Lagkouvardos I."/>
            <person name="Wang Y."/>
            <person name="Qian P.-Y."/>
            <person name="Dutilh B.E."/>
            <person name="Jetten M.S."/>
        </authorList>
    </citation>
    <scope>NUCLEOTIDE SEQUENCE [LARGE SCALE GENOMIC DNA]</scope>
    <source>
        <strain evidence="1">BSI-1</strain>
    </source>
</reference>
<name>A0A1E3X526_9BACT</name>
<accession>A0A1E3X526</accession>
<gene>
    <name evidence="1" type="ORF">SCARUB_04163</name>
</gene>
<dbReference type="AlphaFoldDB" id="A0A1E3X526"/>
<organism evidence="1 2">
    <name type="scientific">Candidatus Scalindua rubra</name>
    <dbReference type="NCBI Taxonomy" id="1872076"/>
    <lineage>
        <taxon>Bacteria</taxon>
        <taxon>Pseudomonadati</taxon>
        <taxon>Planctomycetota</taxon>
        <taxon>Candidatus Brocadiia</taxon>
        <taxon>Candidatus Brocadiales</taxon>
        <taxon>Candidatus Scalinduaceae</taxon>
        <taxon>Candidatus Scalindua</taxon>
    </lineage>
</organism>
<evidence type="ECO:0000313" key="2">
    <source>
        <dbReference type="Proteomes" id="UP000094056"/>
    </source>
</evidence>
<dbReference type="Proteomes" id="UP000094056">
    <property type="component" value="Unassembled WGS sequence"/>
</dbReference>
<proteinExistence type="predicted"/>
<feature type="non-terminal residue" evidence="1">
    <location>
        <position position="1"/>
    </location>
</feature>
<comment type="caution">
    <text evidence="1">The sequence shown here is derived from an EMBL/GenBank/DDBJ whole genome shotgun (WGS) entry which is preliminary data.</text>
</comment>